<dbReference type="RefSeq" id="WP_173086076.1">
    <property type="nucleotide sequence ID" value="NZ_BLTE01000015.1"/>
</dbReference>
<comment type="caution">
    <text evidence="1">The sequence shown here is derived from an EMBL/GenBank/DDBJ whole genome shotgun (WGS) entry which is preliminary data.</text>
</comment>
<accession>A0A6V8LXD6</accession>
<organism evidence="1 2">
    <name type="scientific">Fundidesulfovibrio magnetotacticus</name>
    <dbReference type="NCBI Taxonomy" id="2730080"/>
    <lineage>
        <taxon>Bacteria</taxon>
        <taxon>Pseudomonadati</taxon>
        <taxon>Thermodesulfobacteriota</taxon>
        <taxon>Desulfovibrionia</taxon>
        <taxon>Desulfovibrionales</taxon>
        <taxon>Desulfovibrionaceae</taxon>
        <taxon>Fundidesulfovibrio</taxon>
    </lineage>
</organism>
<evidence type="ECO:0000313" key="2">
    <source>
        <dbReference type="Proteomes" id="UP000494245"/>
    </source>
</evidence>
<reference evidence="1 2" key="1">
    <citation type="submission" date="2020-04" db="EMBL/GenBank/DDBJ databases">
        <authorList>
            <consortium name="Desulfovibrio sp. FSS-1 genome sequencing consortium"/>
            <person name="Shimoshige H."/>
            <person name="Kobayashi H."/>
            <person name="Maekawa T."/>
        </authorList>
    </citation>
    <scope>NUCLEOTIDE SEQUENCE [LARGE SCALE GENOMIC DNA]</scope>
    <source>
        <strain evidence="1 2">SIID29052-01</strain>
    </source>
</reference>
<keyword evidence="2" id="KW-1185">Reference proteome</keyword>
<gene>
    <name evidence="1" type="ORF">NNJEOMEG_03099</name>
</gene>
<sequence>MRVNDLKKPYKLFFACLALFALLTYLGRETDKPVLLTGVVAGVQSVDGIVRALAVDAGGTRYVVRVTGVYLTDHPSPDLQENQEVELRASAFKGLKRGVSCDLVEIVKVGAVREADPNASPPDWDKALPVDDLKAPLGFKGM</sequence>
<proteinExistence type="predicted"/>
<name>A0A6V8LXD6_9BACT</name>
<dbReference type="Proteomes" id="UP000494245">
    <property type="component" value="Unassembled WGS sequence"/>
</dbReference>
<dbReference type="AlphaFoldDB" id="A0A6V8LXD6"/>
<protein>
    <submittedName>
        <fullName evidence="1">Uncharacterized protein</fullName>
    </submittedName>
</protein>
<reference evidence="1 2" key="2">
    <citation type="submission" date="2020-05" db="EMBL/GenBank/DDBJ databases">
        <title>Draft genome sequence of Desulfovibrio sp. strainFSS-1.</title>
        <authorList>
            <person name="Shimoshige H."/>
            <person name="Kobayashi H."/>
            <person name="Maekawa T."/>
        </authorList>
    </citation>
    <scope>NUCLEOTIDE SEQUENCE [LARGE SCALE GENOMIC DNA]</scope>
    <source>
        <strain evidence="1 2">SIID29052-01</strain>
    </source>
</reference>
<evidence type="ECO:0000313" key="1">
    <source>
        <dbReference type="EMBL" id="GFK95241.1"/>
    </source>
</evidence>
<dbReference type="EMBL" id="BLTE01000015">
    <property type="protein sequence ID" value="GFK95241.1"/>
    <property type="molecule type" value="Genomic_DNA"/>
</dbReference>